<keyword evidence="5" id="KW-0234">DNA repair</keyword>
<evidence type="ECO:0000256" key="1">
    <source>
        <dbReference type="ARBA" id="ARBA00004123"/>
    </source>
</evidence>
<evidence type="ECO:0000256" key="8">
    <source>
        <dbReference type="SAM" id="MobiDB-lite"/>
    </source>
</evidence>
<gene>
    <name evidence="9" type="primary">Slx4</name>
    <name evidence="9" type="ORF">CASCAS_R00118</name>
</gene>
<evidence type="ECO:0000256" key="7">
    <source>
        <dbReference type="ARBA" id="ARBA00029496"/>
    </source>
</evidence>
<keyword evidence="9" id="KW-0378">Hydrolase</keyword>
<feature type="non-terminal residue" evidence="9">
    <location>
        <position position="1"/>
    </location>
</feature>
<evidence type="ECO:0000256" key="4">
    <source>
        <dbReference type="ARBA" id="ARBA00023172"/>
    </source>
</evidence>
<dbReference type="PANTHER" id="PTHR21541">
    <property type="entry name" value="BTB POZ DOMAIN CONTAINING 12"/>
    <property type="match status" value="1"/>
</dbReference>
<proteinExistence type="inferred from homology"/>
<keyword evidence="6" id="KW-0539">Nucleus</keyword>
<dbReference type="GO" id="GO:0006260">
    <property type="term" value="P:DNA replication"/>
    <property type="evidence" value="ECO:0007669"/>
    <property type="project" value="InterPro"/>
</dbReference>
<protein>
    <recommendedName>
        <fullName evidence="7">Structure-specific endonuclease subunit SLX4</fullName>
    </recommendedName>
</protein>
<evidence type="ECO:0000313" key="9">
    <source>
        <dbReference type="EMBL" id="NXE55677.1"/>
    </source>
</evidence>
<keyword evidence="9" id="KW-0255">Endonuclease</keyword>
<dbReference type="PANTHER" id="PTHR21541:SF3">
    <property type="entry name" value="STRUCTURE-SPECIFIC ENDONUCLEASE SUBUNIT SLX4"/>
    <property type="match status" value="1"/>
</dbReference>
<dbReference type="GO" id="GO:0000712">
    <property type="term" value="P:resolution of meiotic recombination intermediates"/>
    <property type="evidence" value="ECO:0007669"/>
    <property type="project" value="TreeGrafter"/>
</dbReference>
<dbReference type="GO" id="GO:0033557">
    <property type="term" value="C:Slx1-Slx4 complex"/>
    <property type="evidence" value="ECO:0007669"/>
    <property type="project" value="InterPro"/>
</dbReference>
<evidence type="ECO:0000256" key="3">
    <source>
        <dbReference type="ARBA" id="ARBA00022763"/>
    </source>
</evidence>
<comment type="similarity">
    <text evidence="2">Belongs to the SLX4 family.</text>
</comment>
<dbReference type="GO" id="GO:0006281">
    <property type="term" value="P:DNA repair"/>
    <property type="evidence" value="ECO:0007669"/>
    <property type="project" value="UniProtKB-KW"/>
</dbReference>
<dbReference type="GO" id="GO:0004519">
    <property type="term" value="F:endonuclease activity"/>
    <property type="evidence" value="ECO:0007669"/>
    <property type="project" value="UniProtKB-KW"/>
</dbReference>
<comment type="subcellular location">
    <subcellularLocation>
        <location evidence="1">Nucleus</location>
    </subcellularLocation>
</comment>
<dbReference type="Pfam" id="PF09494">
    <property type="entry name" value="Slx4"/>
    <property type="match status" value="1"/>
</dbReference>
<sequence>QERDKPPETPMTPMPAYSTMETPEPKKELSRFGVCPLPKREMLLRLKEFFQYIRRDRDAALEDEIPSSHPPLQKSPTKRSRQEQKRSTVSPERGSLAADDEELMLSASRESSTSSLDGSDISSELQSSFANEFEACGVVSEEEEEEELPPSQAAAQEADKLEAVRNYIRSNPDLYHKILFYEPLDLAVLHSELKQKGIKIAKANLQDFLDAQCITFTTAAARKEK</sequence>
<feature type="region of interest" description="Disordered" evidence="8">
    <location>
        <begin position="1"/>
        <end position="33"/>
    </location>
</feature>
<evidence type="ECO:0000256" key="2">
    <source>
        <dbReference type="ARBA" id="ARBA00006661"/>
    </source>
</evidence>
<dbReference type="InterPro" id="IPR018574">
    <property type="entry name" value="Structure-sp_endonuc_su_Slx4"/>
</dbReference>
<keyword evidence="9" id="KW-0540">Nuclease</keyword>
<dbReference type="Proteomes" id="UP000524187">
    <property type="component" value="Unassembled WGS sequence"/>
</dbReference>
<keyword evidence="4" id="KW-0233">DNA recombination</keyword>
<organism evidence="9 10">
    <name type="scientific">Casuarius casuarius</name>
    <name type="common">Southern cassowary</name>
    <name type="synonym">Struthio casuarius</name>
    <dbReference type="NCBI Taxonomy" id="8787"/>
    <lineage>
        <taxon>Eukaryota</taxon>
        <taxon>Metazoa</taxon>
        <taxon>Chordata</taxon>
        <taxon>Craniata</taxon>
        <taxon>Vertebrata</taxon>
        <taxon>Euteleostomi</taxon>
        <taxon>Archelosauria</taxon>
        <taxon>Archosauria</taxon>
        <taxon>Dinosauria</taxon>
        <taxon>Saurischia</taxon>
        <taxon>Theropoda</taxon>
        <taxon>Coelurosauria</taxon>
        <taxon>Aves</taxon>
        <taxon>Palaeognathae</taxon>
        <taxon>Casuariiformes</taxon>
        <taxon>Casuariidae</taxon>
        <taxon>Casuarius</taxon>
    </lineage>
</organism>
<evidence type="ECO:0000256" key="6">
    <source>
        <dbReference type="ARBA" id="ARBA00023242"/>
    </source>
</evidence>
<reference evidence="9 10" key="1">
    <citation type="submission" date="2019-09" db="EMBL/GenBank/DDBJ databases">
        <title>Bird 10,000 Genomes (B10K) Project - Family phase.</title>
        <authorList>
            <person name="Zhang G."/>
        </authorList>
    </citation>
    <scope>NUCLEOTIDE SEQUENCE [LARGE SCALE GENOMIC DNA]</scope>
    <source>
        <strain evidence="9">B10K-LSUMZ-50683</strain>
        <tissue evidence="9">Muscle</tissue>
    </source>
</reference>
<keyword evidence="3" id="KW-0227">DNA damage</keyword>
<keyword evidence="10" id="KW-1185">Reference proteome</keyword>
<accession>A0A7K8NR01</accession>
<feature type="region of interest" description="Disordered" evidence="8">
    <location>
        <begin position="60"/>
        <end position="121"/>
    </location>
</feature>
<comment type="caution">
    <text evidence="9">The sequence shown here is derived from an EMBL/GenBank/DDBJ whole genome shotgun (WGS) entry which is preliminary data.</text>
</comment>
<evidence type="ECO:0000256" key="5">
    <source>
        <dbReference type="ARBA" id="ARBA00023204"/>
    </source>
</evidence>
<feature type="compositionally biased region" description="Low complexity" evidence="8">
    <location>
        <begin position="106"/>
        <end position="121"/>
    </location>
</feature>
<evidence type="ECO:0000313" key="10">
    <source>
        <dbReference type="Proteomes" id="UP000524187"/>
    </source>
</evidence>
<dbReference type="EMBL" id="VWPT01000275">
    <property type="protein sequence ID" value="NXE55677.1"/>
    <property type="molecule type" value="Genomic_DNA"/>
</dbReference>
<dbReference type="AlphaFoldDB" id="A0A7K8NR01"/>
<feature type="non-terminal residue" evidence="9">
    <location>
        <position position="225"/>
    </location>
</feature>
<name>A0A7K8NR01_CASCA</name>